<organism evidence="1 2">
    <name type="scientific">Citrus x changshan-huyou</name>
    <dbReference type="NCBI Taxonomy" id="2935761"/>
    <lineage>
        <taxon>Eukaryota</taxon>
        <taxon>Viridiplantae</taxon>
        <taxon>Streptophyta</taxon>
        <taxon>Embryophyta</taxon>
        <taxon>Tracheophyta</taxon>
        <taxon>Spermatophyta</taxon>
        <taxon>Magnoliopsida</taxon>
        <taxon>eudicotyledons</taxon>
        <taxon>Gunneridae</taxon>
        <taxon>Pentapetalae</taxon>
        <taxon>rosids</taxon>
        <taxon>malvids</taxon>
        <taxon>Sapindales</taxon>
        <taxon>Rutaceae</taxon>
        <taxon>Aurantioideae</taxon>
        <taxon>Citrus</taxon>
    </lineage>
</organism>
<accession>A0AAP0N370</accession>
<reference evidence="1 2" key="1">
    <citation type="submission" date="2024-05" db="EMBL/GenBank/DDBJ databases">
        <title>Haplotype-resolved chromosome-level genome assembly of Huyou (Citrus changshanensis).</title>
        <authorList>
            <person name="Miao C."/>
            <person name="Chen W."/>
            <person name="Wu Y."/>
            <person name="Wang L."/>
            <person name="Zhao S."/>
            <person name="Grierson D."/>
            <person name="Xu C."/>
            <person name="Chen K."/>
        </authorList>
    </citation>
    <scope>NUCLEOTIDE SEQUENCE [LARGE SCALE GENOMIC DNA]</scope>
    <source>
        <strain evidence="1">01-14</strain>
        <tissue evidence="1">Leaf</tissue>
    </source>
</reference>
<keyword evidence="2" id="KW-1185">Reference proteome</keyword>
<sequence>MLSTAAPTAALVTLISEKAPVALEPAASEDELKEWADMKELQEYKGAAADDDDDDEYDQSLMRLPIIIDDGYDFYELSQESCAICWDKYLPGSQVIRMFQIPSWAFLLSILVLFDSEIHSEKS</sequence>
<protein>
    <submittedName>
        <fullName evidence="1">Uncharacterized protein</fullName>
    </submittedName>
</protein>
<evidence type="ECO:0000313" key="1">
    <source>
        <dbReference type="EMBL" id="KAK9230711.1"/>
    </source>
</evidence>
<dbReference type="EMBL" id="JBCGBO010000001">
    <property type="protein sequence ID" value="KAK9230711.1"/>
    <property type="molecule type" value="Genomic_DNA"/>
</dbReference>
<dbReference type="Proteomes" id="UP001428341">
    <property type="component" value="Unassembled WGS sequence"/>
</dbReference>
<dbReference type="AlphaFoldDB" id="A0AAP0N370"/>
<comment type="caution">
    <text evidence="1">The sequence shown here is derived from an EMBL/GenBank/DDBJ whole genome shotgun (WGS) entry which is preliminary data.</text>
</comment>
<gene>
    <name evidence="1" type="ORF">WN944_023683</name>
</gene>
<proteinExistence type="predicted"/>
<name>A0AAP0N370_9ROSI</name>
<evidence type="ECO:0000313" key="2">
    <source>
        <dbReference type="Proteomes" id="UP001428341"/>
    </source>
</evidence>